<dbReference type="OrthoDB" id="7741006at2759"/>
<keyword evidence="4" id="KW-1185">Reference proteome</keyword>
<dbReference type="OMA" id="TPMCLCD"/>
<evidence type="ECO:0000256" key="2">
    <source>
        <dbReference type="SAM" id="MobiDB-lite"/>
    </source>
</evidence>
<protein>
    <submittedName>
        <fullName evidence="3">Uncharacterized protein</fullName>
    </submittedName>
</protein>
<proteinExistence type="predicted"/>
<feature type="coiled-coil region" evidence="1">
    <location>
        <begin position="386"/>
        <end position="413"/>
    </location>
</feature>
<evidence type="ECO:0000313" key="3">
    <source>
        <dbReference type="EMBL" id="KZC04275.1"/>
    </source>
</evidence>
<gene>
    <name evidence="3" type="ORF">WN55_02164</name>
</gene>
<accession>A0A154NX63</accession>
<sequence>MFCLKGRGNRDEKLKETLNEDDCGWWLSNEDDPKSPRSSRSKDCLSLDSSESMLSCIDSGDDESYSLAQEFRLELNDDHCEKIELTSLIHGDLDVDLIEKDANGTDSNVTPFPAEEAEDYFDGSESKSRRSHGISYTPERLVRSQEYRILTPSPRYLAFSRPRLVPENENRRKTVVRCQRRLNYLIDSKQVGTTQLRDLLDPTPIEIAVPAIVSQHWKNCRRASSDEIATRYNDYDTKTDYSLNGSDHKKSTDLQTPDSACKRSSYEGLNVTWEDCKKIETRSSSLEDTSGIHSNDWSSDSHSDLQNTPLCLSDELASTNYRLSTSQERCTAINEVVSILEVLDTDPEKAAILLEEDRFCDSTSSHDQLTRLALTIETDSKDPDVVETAESAVRNLQRKVEKLQASSKDIYRDICNLRQSFQCDERKTEDISSSTSKLRQDIHELRYLDDLVNLLRGELERISKRNWPFVVGRSEYHSEEKNLIV</sequence>
<dbReference type="EMBL" id="KQ434777">
    <property type="protein sequence ID" value="KZC04275.1"/>
    <property type="molecule type" value="Genomic_DNA"/>
</dbReference>
<keyword evidence="1" id="KW-0175">Coiled coil</keyword>
<dbReference type="AlphaFoldDB" id="A0A154NX63"/>
<dbReference type="Proteomes" id="UP000076502">
    <property type="component" value="Unassembled WGS sequence"/>
</dbReference>
<reference evidence="3 4" key="1">
    <citation type="submission" date="2015-07" db="EMBL/GenBank/DDBJ databases">
        <title>The genome of Dufourea novaeangliae.</title>
        <authorList>
            <person name="Pan H."/>
            <person name="Kapheim K."/>
        </authorList>
    </citation>
    <scope>NUCLEOTIDE SEQUENCE [LARGE SCALE GENOMIC DNA]</scope>
    <source>
        <strain evidence="3">0120121106</strain>
        <tissue evidence="3">Whole body</tissue>
    </source>
</reference>
<feature type="region of interest" description="Disordered" evidence="2">
    <location>
        <begin position="104"/>
        <end position="134"/>
    </location>
</feature>
<organism evidence="3 4">
    <name type="scientific">Dufourea novaeangliae</name>
    <name type="common">Sweat bee</name>
    <dbReference type="NCBI Taxonomy" id="178035"/>
    <lineage>
        <taxon>Eukaryota</taxon>
        <taxon>Metazoa</taxon>
        <taxon>Ecdysozoa</taxon>
        <taxon>Arthropoda</taxon>
        <taxon>Hexapoda</taxon>
        <taxon>Insecta</taxon>
        <taxon>Pterygota</taxon>
        <taxon>Neoptera</taxon>
        <taxon>Endopterygota</taxon>
        <taxon>Hymenoptera</taxon>
        <taxon>Apocrita</taxon>
        <taxon>Aculeata</taxon>
        <taxon>Apoidea</taxon>
        <taxon>Anthophila</taxon>
        <taxon>Halictidae</taxon>
        <taxon>Rophitinae</taxon>
        <taxon>Dufourea</taxon>
    </lineage>
</organism>
<name>A0A154NX63_DUFNO</name>
<evidence type="ECO:0000313" key="4">
    <source>
        <dbReference type="Proteomes" id="UP000076502"/>
    </source>
</evidence>
<feature type="region of interest" description="Disordered" evidence="2">
    <location>
        <begin position="237"/>
        <end position="262"/>
    </location>
</feature>
<evidence type="ECO:0000256" key="1">
    <source>
        <dbReference type="SAM" id="Coils"/>
    </source>
</evidence>